<dbReference type="Proteomes" id="UP000664466">
    <property type="component" value="Unassembled WGS sequence"/>
</dbReference>
<dbReference type="EMBL" id="JAFMPM010000005">
    <property type="protein sequence ID" value="MBO0611684.1"/>
    <property type="molecule type" value="Genomic_DNA"/>
</dbReference>
<dbReference type="RefSeq" id="WP_207249575.1">
    <property type="nucleotide sequence ID" value="NZ_JAFMPM010000005.1"/>
</dbReference>
<dbReference type="Pfam" id="PF05534">
    <property type="entry name" value="HicB"/>
    <property type="match status" value="1"/>
</dbReference>
<dbReference type="InterPro" id="IPR008651">
    <property type="entry name" value="Uncharacterised_HicB"/>
</dbReference>
<evidence type="ECO:0000313" key="2">
    <source>
        <dbReference type="EMBL" id="QTX10657.1"/>
    </source>
</evidence>
<evidence type="ECO:0000313" key="1">
    <source>
        <dbReference type="EMBL" id="MBO0611684.1"/>
    </source>
</evidence>
<keyword evidence="1" id="KW-0614">Plasmid</keyword>
<dbReference type="SUPFAM" id="SSF47598">
    <property type="entry name" value="Ribbon-helix-helix"/>
    <property type="match status" value="1"/>
</dbReference>
<reference evidence="2" key="2">
    <citation type="submission" date="2021-04" db="EMBL/GenBank/DDBJ databases">
        <title>Complete Genome and methylome analysis of Thiothrix fructosivorans ATCC 49748.</title>
        <authorList>
            <person name="Fomenkov A."/>
            <person name="Sun L."/>
            <person name="Vincze T."/>
            <person name="Grabovich M.Y."/>
            <person name="Roberts R.J."/>
        </authorList>
    </citation>
    <scope>NUCLEOTIDE SEQUENCE</scope>
    <source>
        <strain evidence="2">ATCC 49748</strain>
    </source>
</reference>
<dbReference type="InterPro" id="IPR013321">
    <property type="entry name" value="Arc_rbn_hlx_hlx"/>
</dbReference>
<accession>A0A8B0SLQ5</accession>
<reference evidence="1 3" key="1">
    <citation type="submission" date="2021-03" db="EMBL/GenBank/DDBJ databases">
        <title>Draft genome and methylome analysis of Thiotrix fructosivoruns ATCC 49748.</title>
        <authorList>
            <person name="Fomenkov A."/>
            <person name="Grabovich M.Y."/>
            <person name="Roberts R.J."/>
        </authorList>
    </citation>
    <scope>NUCLEOTIDE SEQUENCE [LARGE SCALE GENOMIC DNA]</scope>
    <source>
        <strain evidence="1 3">ATCC 49748</strain>
        <plasmid evidence="1">pTfr446</plasmid>
    </source>
</reference>
<dbReference type="AlphaFoldDB" id="A0A8B0SLQ5"/>
<dbReference type="EMBL" id="CP072748">
    <property type="protein sequence ID" value="QTX10657.1"/>
    <property type="molecule type" value="Genomic_DNA"/>
</dbReference>
<proteinExistence type="predicted"/>
<name>A0A8B0SLQ5_9GAMM</name>
<sequence length="114" mass="12401">MAVEPVRITIRIPPDLHAAITTQAGKSKNSINQQIVDSLYAGLGVEPLPPQAEDLTRVIAVTLERAGVDIDVLAALTAAMTEDPERNVLSEAELNDMVDKRLFHHGIARLREPT</sequence>
<geneLocation type="plasmid" evidence="1">
    <name>pTfr446</name>
</geneLocation>
<dbReference type="Gene3D" id="1.10.1220.10">
    <property type="entry name" value="Met repressor-like"/>
    <property type="match status" value="1"/>
</dbReference>
<organism evidence="2">
    <name type="scientific">Thiothrix fructosivorans</name>
    <dbReference type="NCBI Taxonomy" id="111770"/>
    <lineage>
        <taxon>Bacteria</taxon>
        <taxon>Pseudomonadati</taxon>
        <taxon>Pseudomonadota</taxon>
        <taxon>Gammaproteobacteria</taxon>
        <taxon>Thiotrichales</taxon>
        <taxon>Thiotrichaceae</taxon>
        <taxon>Thiothrix</taxon>
    </lineage>
</organism>
<protein>
    <submittedName>
        <fullName evidence="2">Toxin-antitoxin system HicB family antitoxin</fullName>
    </submittedName>
</protein>
<gene>
    <name evidence="1" type="ORF">J1836_01905</name>
    <name evidence="2" type="ORF">J1836_019165</name>
</gene>
<keyword evidence="3" id="KW-1185">Reference proteome</keyword>
<dbReference type="GO" id="GO:0006355">
    <property type="term" value="P:regulation of DNA-templated transcription"/>
    <property type="evidence" value="ECO:0007669"/>
    <property type="project" value="InterPro"/>
</dbReference>
<dbReference type="InterPro" id="IPR010985">
    <property type="entry name" value="Ribbon_hlx_hlx"/>
</dbReference>
<evidence type="ECO:0000313" key="3">
    <source>
        <dbReference type="Proteomes" id="UP000664466"/>
    </source>
</evidence>